<dbReference type="EMBL" id="HBHY01003933">
    <property type="protein sequence ID" value="CAE0129558.1"/>
    <property type="molecule type" value="Transcribed_RNA"/>
</dbReference>
<proteinExistence type="predicted"/>
<dbReference type="AlphaFoldDB" id="A0A7S3F6B8"/>
<evidence type="ECO:0000313" key="1">
    <source>
        <dbReference type="EMBL" id="CAE0129558.1"/>
    </source>
</evidence>
<gene>
    <name evidence="1" type="ORF">PSIN1315_LOCUS2597</name>
</gene>
<accession>A0A7S3F6B8</accession>
<protein>
    <submittedName>
        <fullName evidence="1">Uncharacterized protein</fullName>
    </submittedName>
</protein>
<dbReference type="Gene3D" id="3.40.50.720">
    <property type="entry name" value="NAD(P)-binding Rossmann-like Domain"/>
    <property type="match status" value="1"/>
</dbReference>
<organism evidence="1">
    <name type="scientific">Prasinoderma singulare</name>
    <dbReference type="NCBI Taxonomy" id="676789"/>
    <lineage>
        <taxon>Eukaryota</taxon>
        <taxon>Viridiplantae</taxon>
        <taxon>Prasinodermophyta</taxon>
        <taxon>Prasinodermophyceae</taxon>
        <taxon>Prasinodermales</taxon>
        <taxon>Prasinodermaceae</taxon>
        <taxon>Prasinoderma</taxon>
    </lineage>
</organism>
<reference evidence="1" key="1">
    <citation type="submission" date="2021-01" db="EMBL/GenBank/DDBJ databases">
        <authorList>
            <person name="Corre E."/>
            <person name="Pelletier E."/>
            <person name="Niang G."/>
            <person name="Scheremetjew M."/>
            <person name="Finn R."/>
            <person name="Kale V."/>
            <person name="Holt S."/>
            <person name="Cochrane G."/>
            <person name="Meng A."/>
            <person name="Brown T."/>
            <person name="Cohen L."/>
        </authorList>
    </citation>
    <scope>NUCLEOTIDE SEQUENCE</scope>
    <source>
        <strain evidence="1">RCC927</strain>
    </source>
</reference>
<name>A0A7S3F6B8_9VIRI</name>
<sequence length="176" mass="19149">MPIDAAVTTNPRNFVYKIAHYERVVDIPNSMTVLPELLPYAIELALRGRTGVFNYTNPGAISHGQVLELYREYIDPSFEWEHFSVEEQAMVIKAGRSNNELSSRKLWAEFPDMLPIRQSLIKYVFEPAREALHAEKAAAAEAASVVAASRTDAVGATVAARAANSGSAAAVTVTAA</sequence>